<protein>
    <submittedName>
        <fullName evidence="2">ATP synthase F0 subunit 8</fullName>
    </submittedName>
</protein>
<dbReference type="Proteomes" id="UP000887580">
    <property type="component" value="Unplaced"/>
</dbReference>
<sequence>MTPLTYWNWLAATWIFLVISISTIISFQCLKKGKSVKPAATTPQPASTASKPPSGNGTPAAPKPPAEAEAADGHYEDVTVG</sequence>
<dbReference type="WBParaSite" id="PS1159_v2.g15303.t1">
    <property type="protein sequence ID" value="PS1159_v2.g15303.t1"/>
    <property type="gene ID" value="PS1159_v2.g15303"/>
</dbReference>
<evidence type="ECO:0000313" key="1">
    <source>
        <dbReference type="Proteomes" id="UP000887580"/>
    </source>
</evidence>
<organism evidence="1 2">
    <name type="scientific">Panagrolaimus sp. PS1159</name>
    <dbReference type="NCBI Taxonomy" id="55785"/>
    <lineage>
        <taxon>Eukaryota</taxon>
        <taxon>Metazoa</taxon>
        <taxon>Ecdysozoa</taxon>
        <taxon>Nematoda</taxon>
        <taxon>Chromadorea</taxon>
        <taxon>Rhabditida</taxon>
        <taxon>Tylenchina</taxon>
        <taxon>Panagrolaimomorpha</taxon>
        <taxon>Panagrolaimoidea</taxon>
        <taxon>Panagrolaimidae</taxon>
        <taxon>Panagrolaimus</taxon>
    </lineage>
</organism>
<name>A0AC35FBS9_9BILA</name>
<evidence type="ECO:0000313" key="2">
    <source>
        <dbReference type="WBParaSite" id="PS1159_v2.g15303.t1"/>
    </source>
</evidence>
<proteinExistence type="predicted"/>
<reference evidence="2" key="1">
    <citation type="submission" date="2022-11" db="UniProtKB">
        <authorList>
            <consortium name="WormBaseParasite"/>
        </authorList>
    </citation>
    <scope>IDENTIFICATION</scope>
</reference>
<accession>A0AC35FBS9</accession>